<name>A0ABZ2Y268_9FIRM</name>
<dbReference type="InterPro" id="IPR036922">
    <property type="entry name" value="Rieske_2Fe-2S_sf"/>
</dbReference>
<dbReference type="InterPro" id="IPR005805">
    <property type="entry name" value="Rieske_Fe-S_prot_C"/>
</dbReference>
<dbReference type="InterPro" id="IPR006076">
    <property type="entry name" value="FAD-dep_OxRdtase"/>
</dbReference>
<dbReference type="PROSITE" id="PS51296">
    <property type="entry name" value="RIESKE"/>
    <property type="match status" value="1"/>
</dbReference>
<protein>
    <submittedName>
        <fullName evidence="7">FAD-dependent oxidoreductase</fullName>
    </submittedName>
</protein>
<evidence type="ECO:0000259" key="6">
    <source>
        <dbReference type="PROSITE" id="PS51296"/>
    </source>
</evidence>
<evidence type="ECO:0000313" key="7">
    <source>
        <dbReference type="EMBL" id="WZL69432.1"/>
    </source>
</evidence>
<dbReference type="Gene3D" id="3.50.50.60">
    <property type="entry name" value="FAD/NAD(P)-binding domain"/>
    <property type="match status" value="1"/>
</dbReference>
<dbReference type="InterPro" id="IPR038010">
    <property type="entry name" value="YhfW_C"/>
</dbReference>
<evidence type="ECO:0000256" key="2">
    <source>
        <dbReference type="ARBA" id="ARBA00022723"/>
    </source>
</evidence>
<keyword evidence="8" id="KW-1185">Reference proteome</keyword>
<dbReference type="CDD" id="cd03477">
    <property type="entry name" value="Rieske_YhfW_C"/>
    <property type="match status" value="1"/>
</dbReference>
<dbReference type="EMBL" id="CP121687">
    <property type="protein sequence ID" value="WZL69432.1"/>
    <property type="molecule type" value="Genomic_DNA"/>
</dbReference>
<evidence type="ECO:0000256" key="4">
    <source>
        <dbReference type="ARBA" id="ARBA00023014"/>
    </source>
</evidence>
<gene>
    <name evidence="7" type="ORF">QBE51_11595</name>
</gene>
<organism evidence="7 8">
    <name type="scientific">Defluviitalea saccharophila</name>
    <dbReference type="NCBI Taxonomy" id="879970"/>
    <lineage>
        <taxon>Bacteria</taxon>
        <taxon>Bacillati</taxon>
        <taxon>Bacillota</taxon>
        <taxon>Clostridia</taxon>
        <taxon>Lachnospirales</taxon>
        <taxon>Defluviitaleaceae</taxon>
        <taxon>Defluviitalea</taxon>
    </lineage>
</organism>
<dbReference type="Pfam" id="PF00355">
    <property type="entry name" value="Rieske"/>
    <property type="match status" value="1"/>
</dbReference>
<evidence type="ECO:0000256" key="3">
    <source>
        <dbReference type="ARBA" id="ARBA00023004"/>
    </source>
</evidence>
<dbReference type="PANTHER" id="PTHR13847:SF274">
    <property type="entry name" value="RIESKE 2FE-2S IRON-SULFUR PROTEIN YHFW-RELATED"/>
    <property type="match status" value="1"/>
</dbReference>
<evidence type="ECO:0000256" key="1">
    <source>
        <dbReference type="ARBA" id="ARBA00022714"/>
    </source>
</evidence>
<dbReference type="PANTHER" id="PTHR13847">
    <property type="entry name" value="SARCOSINE DEHYDROGENASE-RELATED"/>
    <property type="match status" value="1"/>
</dbReference>
<proteinExistence type="predicted"/>
<accession>A0ABZ2Y268</accession>
<dbReference type="Gene3D" id="3.30.9.10">
    <property type="entry name" value="D-Amino Acid Oxidase, subunit A, domain 2"/>
    <property type="match status" value="1"/>
</dbReference>
<evidence type="ECO:0000256" key="5">
    <source>
        <dbReference type="ARBA" id="ARBA00023157"/>
    </source>
</evidence>
<feature type="domain" description="Rieske" evidence="6">
    <location>
        <begin position="417"/>
        <end position="504"/>
    </location>
</feature>
<reference evidence="7 8" key="1">
    <citation type="submission" date="2023-03" db="EMBL/GenBank/DDBJ databases">
        <title>Novel Species.</title>
        <authorList>
            <person name="Ma S."/>
        </authorList>
    </citation>
    <scope>NUCLEOTIDE SEQUENCE [LARGE SCALE GENOMIC DNA]</scope>
    <source>
        <strain evidence="7 8">LIND6LT2</strain>
    </source>
</reference>
<dbReference type="InterPro" id="IPR036188">
    <property type="entry name" value="FAD/NAD-bd_sf"/>
</dbReference>
<dbReference type="RefSeq" id="WP_341876428.1">
    <property type="nucleotide sequence ID" value="NZ_CP121687.1"/>
</dbReference>
<evidence type="ECO:0000313" key="8">
    <source>
        <dbReference type="Proteomes" id="UP001486565"/>
    </source>
</evidence>
<dbReference type="Proteomes" id="UP001486565">
    <property type="component" value="Chromosome"/>
</dbReference>
<keyword evidence="3" id="KW-0408">Iron</keyword>
<keyword evidence="2" id="KW-0479">Metal-binding</keyword>
<dbReference type="SUPFAM" id="SSF50022">
    <property type="entry name" value="ISP domain"/>
    <property type="match status" value="1"/>
</dbReference>
<dbReference type="PRINTS" id="PR00162">
    <property type="entry name" value="RIESKE"/>
</dbReference>
<dbReference type="Pfam" id="PF01266">
    <property type="entry name" value="DAO"/>
    <property type="match status" value="1"/>
</dbReference>
<dbReference type="Gene3D" id="2.102.10.10">
    <property type="entry name" value="Rieske [2Fe-2S] iron-sulphur domain"/>
    <property type="match status" value="1"/>
</dbReference>
<sequence>MVKEKSNSYWIASTKETNYPQLSEDISVDVAIIGGGMVGISSAWYLKKEGLKVAVIEAKKILEGVTGNTTAKITAQHHLIYDTLIKKFGENIAQQYANANLWAIEEIAKIINENGIDCDFIRQPAYIYTQSEDYIKQIEDEVKAAQKLGINASFESNLPLPFSIKGAMRFDNQAQFHPRKYLLPLAEKIPGDGSFIFENTRMKNIEGENPYTVITTSGKITAKYVIIASHFPVYDHFGFYFARMYESRTYALGMKIKEKFPGGMYLSAESPSRSLRSQPYEDSELVILVGEEHKTGQHKEASEHYRKLEAFAREHYEVEDILYHWSAQDCMPLDDIPYIGRITSTAANMYVATGFKKWGMTHSVVGAAIIRDQILNRQNPWEEVYNPSRFTLKQSAKKFFEINADVAKELISGKLEIPQDTLKDLKEEEGSAIEIEGRRIGAYKDHKGEIHLVDTTCSHMGCELKWNDAEKTWDCPCHGSRFTYNGEVIEGPAVNPLQRLKIRE</sequence>
<keyword evidence="5" id="KW-1015">Disulfide bond</keyword>
<dbReference type="SUPFAM" id="SSF51905">
    <property type="entry name" value="FAD/NAD(P)-binding domain"/>
    <property type="match status" value="1"/>
</dbReference>
<keyword evidence="1" id="KW-0001">2Fe-2S</keyword>
<keyword evidence="4" id="KW-0411">Iron-sulfur</keyword>
<dbReference type="InterPro" id="IPR017941">
    <property type="entry name" value="Rieske_2Fe-2S"/>
</dbReference>